<sequence length="69" mass="7785">MQLIPLLFNLYYVKVSKEKALGQRFNFLQLLAASIVYSRKIFVYAPLTNSYGDDGIGKEGRARKKTGLA</sequence>
<accession>A0A2A5IS53</accession>
<evidence type="ECO:0000313" key="2">
    <source>
        <dbReference type="Proteomes" id="UP000228754"/>
    </source>
</evidence>
<organism evidence="1 2">
    <name type="scientific">Bacillus pumilus</name>
    <name type="common">Bacillus mesentericus</name>
    <dbReference type="NCBI Taxonomy" id="1408"/>
    <lineage>
        <taxon>Bacteria</taxon>
        <taxon>Bacillati</taxon>
        <taxon>Bacillota</taxon>
        <taxon>Bacilli</taxon>
        <taxon>Bacillales</taxon>
        <taxon>Bacillaceae</taxon>
        <taxon>Bacillus</taxon>
    </lineage>
</organism>
<evidence type="ECO:0000313" key="1">
    <source>
        <dbReference type="EMBL" id="PCK20145.1"/>
    </source>
</evidence>
<gene>
    <name evidence="1" type="ORF">CEY02_14910</name>
</gene>
<proteinExistence type="predicted"/>
<dbReference type="Proteomes" id="UP000228754">
    <property type="component" value="Unassembled WGS sequence"/>
</dbReference>
<dbReference type="EMBL" id="NKHG01000105">
    <property type="protein sequence ID" value="PCK20145.1"/>
    <property type="molecule type" value="Genomic_DNA"/>
</dbReference>
<name>A0A2A5IS53_BACPU</name>
<comment type="caution">
    <text evidence="1">The sequence shown here is derived from an EMBL/GenBank/DDBJ whole genome shotgun (WGS) entry which is preliminary data.</text>
</comment>
<protein>
    <submittedName>
        <fullName evidence="1">Uncharacterized protein</fullName>
    </submittedName>
</protein>
<reference evidence="1 2" key="1">
    <citation type="submission" date="2017-06" db="EMBL/GenBank/DDBJ databases">
        <title>Draft Genome Sequence of Bacillus sp Strain 36R Isolated from saline sediment at Atanasia, Sonora, Mexico.</title>
        <authorList>
            <person name="Sanchez Diaz R."/>
            <person name="Quiroz Macias M.E."/>
            <person name="Ibarra Gamez J.C."/>
            <person name="Enciso Ibarra J."/>
            <person name="Gomez Gil B."/>
            <person name="Galaviz Silva L."/>
        </authorList>
    </citation>
    <scope>NUCLEOTIDE SEQUENCE [LARGE SCALE GENOMIC DNA]</scope>
    <source>
        <strain evidence="1 2">36R_ATNSAL</strain>
    </source>
</reference>
<dbReference type="AlphaFoldDB" id="A0A2A5IS53"/>